<dbReference type="SUPFAM" id="SSF51905">
    <property type="entry name" value="FAD/NAD(P)-binding domain"/>
    <property type="match status" value="1"/>
</dbReference>
<feature type="coiled-coil region" evidence="9">
    <location>
        <begin position="569"/>
        <end position="633"/>
    </location>
</feature>
<evidence type="ECO:0000256" key="1">
    <source>
        <dbReference type="ARBA" id="ARBA00001974"/>
    </source>
</evidence>
<dbReference type="EC" id="1.1.99.2" evidence="7"/>
<comment type="similarity">
    <text evidence="6">Belongs to the L2HGDH family.</text>
</comment>
<keyword evidence="13" id="KW-1185">Reference proteome</keyword>
<evidence type="ECO:0000313" key="13">
    <source>
        <dbReference type="Proteomes" id="UP000037510"/>
    </source>
</evidence>
<dbReference type="PANTHER" id="PTHR43104:SF2">
    <property type="entry name" value="L-2-HYDROXYGLUTARATE DEHYDROGENASE, MITOCHONDRIAL"/>
    <property type="match status" value="1"/>
</dbReference>
<keyword evidence="3" id="KW-0274">FAD</keyword>
<dbReference type="PANTHER" id="PTHR43104">
    <property type="entry name" value="L-2-HYDROXYGLUTARATE DEHYDROGENASE, MITOCHONDRIAL"/>
    <property type="match status" value="1"/>
</dbReference>
<feature type="region of interest" description="Disordered" evidence="10">
    <location>
        <begin position="350"/>
        <end position="370"/>
    </location>
</feature>
<dbReference type="EMBL" id="JTDY01002355">
    <property type="protein sequence ID" value="KOB71596.1"/>
    <property type="molecule type" value="Genomic_DNA"/>
</dbReference>
<dbReference type="Proteomes" id="UP000037510">
    <property type="component" value="Unassembled WGS sequence"/>
</dbReference>
<protein>
    <recommendedName>
        <fullName evidence="8">L-2-hydroxyglutarate dehydrogenase, mitochondrial</fullName>
        <ecNumber evidence="7">1.1.99.2</ecNumber>
    </recommendedName>
</protein>
<evidence type="ECO:0000256" key="9">
    <source>
        <dbReference type="SAM" id="Coils"/>
    </source>
</evidence>
<dbReference type="AlphaFoldDB" id="A0A0L7L8I4"/>
<accession>A0A0L7L8I4</accession>
<organism evidence="12 13">
    <name type="scientific">Operophtera brumata</name>
    <name type="common">Winter moth</name>
    <name type="synonym">Phalaena brumata</name>
    <dbReference type="NCBI Taxonomy" id="104452"/>
    <lineage>
        <taxon>Eukaryota</taxon>
        <taxon>Metazoa</taxon>
        <taxon>Ecdysozoa</taxon>
        <taxon>Arthropoda</taxon>
        <taxon>Hexapoda</taxon>
        <taxon>Insecta</taxon>
        <taxon>Pterygota</taxon>
        <taxon>Neoptera</taxon>
        <taxon>Endopterygota</taxon>
        <taxon>Lepidoptera</taxon>
        <taxon>Glossata</taxon>
        <taxon>Ditrysia</taxon>
        <taxon>Geometroidea</taxon>
        <taxon>Geometridae</taxon>
        <taxon>Larentiinae</taxon>
        <taxon>Operophtera</taxon>
    </lineage>
</organism>
<evidence type="ECO:0000256" key="4">
    <source>
        <dbReference type="ARBA" id="ARBA00023002"/>
    </source>
</evidence>
<dbReference type="Gene3D" id="3.50.50.60">
    <property type="entry name" value="FAD/NAD(P)-binding domain"/>
    <property type="match status" value="1"/>
</dbReference>
<dbReference type="GO" id="GO:0047545">
    <property type="term" value="F:(S)-2-hydroxyglutarate dehydrogenase activity"/>
    <property type="evidence" value="ECO:0007669"/>
    <property type="project" value="UniProtKB-EC"/>
</dbReference>
<comment type="cofactor">
    <cofactor evidence="1">
        <name>FAD</name>
        <dbReference type="ChEBI" id="CHEBI:57692"/>
    </cofactor>
</comment>
<evidence type="ECO:0000259" key="11">
    <source>
        <dbReference type="Pfam" id="PF01266"/>
    </source>
</evidence>
<keyword evidence="2" id="KW-0285">Flavoprotein</keyword>
<evidence type="ECO:0000256" key="7">
    <source>
        <dbReference type="ARBA" id="ARBA00038878"/>
    </source>
</evidence>
<dbReference type="InterPro" id="IPR036188">
    <property type="entry name" value="FAD/NAD-bd_sf"/>
</dbReference>
<evidence type="ECO:0000256" key="2">
    <source>
        <dbReference type="ARBA" id="ARBA00022630"/>
    </source>
</evidence>
<dbReference type="Gene3D" id="3.30.9.10">
    <property type="entry name" value="D-Amino Acid Oxidase, subunit A, domain 2"/>
    <property type="match status" value="1"/>
</dbReference>
<feature type="domain" description="FAD dependent oxidoreductase" evidence="11">
    <location>
        <begin position="18"/>
        <end position="265"/>
    </location>
</feature>
<evidence type="ECO:0000256" key="10">
    <source>
        <dbReference type="SAM" id="MobiDB-lite"/>
    </source>
</evidence>
<gene>
    <name evidence="12" type="ORF">OBRU01_11396</name>
</gene>
<sequence>MKQCVTFRYGTGKPDNFDIVIIGGGIVGSASARELLMRHPGLKIALLEKEDGFARHQSGNNSGVIHAGIYYKPGSLKAKLCVQGLNLAYKYMDEKNIKYSKCGKLIVAVERSEVSRLLNLYERGLKNGVKDLKLIDRNEIREIEPHCKGIQGLWSPNTGIVNWAEVTQHYVKDFVELGGETYLNFEVKKFVEAENAEYPVIISDTKNKTIQAKYVLTCCGLHSDTVALLTGCPEEPKIIPFRGEYLYLVPKKSNLVKSNIYPVPDPRWNDVNLEELKDILAFSGFRKMALKYATFGMKEMTRSAIMWLQVRQLQRYIQDLTTSDCETGPAGLNVEEDLQSLLIMMALSPKSNRSNDSRVNETPRSNENVQHQIKESAIEKPSVVAFTTAQEDSIIGMGNFLCINPIKIKISQHQEAILKKYVEKWKQFVKSKKKYLNDQRQATLDNFFDKLTKKKKNMDQTQEANKRAKQLAQDYNTYQRRYKWQKHIIALQRAKLEEQNRMIEELKYNKIVAASRNSVDDMREEVRKAYNEIDRQLRPKIKCLTNELKLNDIEETSLVLHCLKVPQFLKRMEKRAREREEKHAIIRERRRQMEEERIRLKQQAVIAKAEMDKEEKMQQLKELRDKRKREKVESIRKKQFAARLRALIVMADLHYEKTLKTKYGIAPFKILLAIRCDNMEKAKAHYMFQLKNNVFLNWMWYTEDMWFERNFKADEFYRRKALKKGIEGFRQNCYQYVQKKQVADDYYDLYVTQLVFRKFREGIDVLKAEQEMKWKRAVAYHNSNLLYKAVNCWRTLPALNALKREQDARKARWRDKVLQVVPDYTPPED</sequence>
<evidence type="ECO:0000256" key="3">
    <source>
        <dbReference type="ARBA" id="ARBA00022827"/>
    </source>
</evidence>
<evidence type="ECO:0000256" key="5">
    <source>
        <dbReference type="ARBA" id="ARBA00036066"/>
    </source>
</evidence>
<dbReference type="STRING" id="104452.A0A0L7L8I4"/>
<keyword evidence="4" id="KW-0560">Oxidoreductase</keyword>
<keyword evidence="9" id="KW-0175">Coiled coil</keyword>
<dbReference type="InterPro" id="IPR006076">
    <property type="entry name" value="FAD-dep_OxRdtase"/>
</dbReference>
<evidence type="ECO:0000256" key="8">
    <source>
        <dbReference type="ARBA" id="ARBA00041137"/>
    </source>
</evidence>
<evidence type="ECO:0000256" key="6">
    <source>
        <dbReference type="ARBA" id="ARBA00037941"/>
    </source>
</evidence>
<comment type="catalytic activity">
    <reaction evidence="5">
        <text>(S)-2-hydroxyglutarate + A = 2-oxoglutarate + AH2</text>
        <dbReference type="Rhea" id="RHEA:21252"/>
        <dbReference type="ChEBI" id="CHEBI:13193"/>
        <dbReference type="ChEBI" id="CHEBI:16782"/>
        <dbReference type="ChEBI" id="CHEBI:16810"/>
        <dbReference type="ChEBI" id="CHEBI:17499"/>
        <dbReference type="EC" id="1.1.99.2"/>
    </reaction>
</comment>
<feature type="coiled-coil region" evidence="9">
    <location>
        <begin position="451"/>
        <end position="532"/>
    </location>
</feature>
<comment type="caution">
    <text evidence="12">The sequence shown here is derived from an EMBL/GenBank/DDBJ whole genome shotgun (WGS) entry which is preliminary data.</text>
</comment>
<name>A0A0L7L8I4_OPEBR</name>
<proteinExistence type="inferred from homology"/>
<reference evidence="12 13" key="1">
    <citation type="journal article" date="2015" name="Genome Biol. Evol.">
        <title>The genome of winter moth (Operophtera brumata) provides a genomic perspective on sexual dimorphism and phenology.</title>
        <authorList>
            <person name="Derks M.F."/>
            <person name="Smit S."/>
            <person name="Salis L."/>
            <person name="Schijlen E."/>
            <person name="Bossers A."/>
            <person name="Mateman C."/>
            <person name="Pijl A.S."/>
            <person name="de Ridder D."/>
            <person name="Groenen M.A."/>
            <person name="Visser M.E."/>
            <person name="Megens H.J."/>
        </authorList>
    </citation>
    <scope>NUCLEOTIDE SEQUENCE [LARGE SCALE GENOMIC DNA]</scope>
    <source>
        <strain evidence="12">WM2013NL</strain>
        <tissue evidence="12">Head and thorax</tissue>
    </source>
</reference>
<dbReference type="Pfam" id="PF01266">
    <property type="entry name" value="DAO"/>
    <property type="match status" value="1"/>
</dbReference>
<evidence type="ECO:0000313" key="12">
    <source>
        <dbReference type="EMBL" id="KOB71596.1"/>
    </source>
</evidence>